<dbReference type="SUPFAM" id="SSF50494">
    <property type="entry name" value="Trypsin-like serine proteases"/>
    <property type="match status" value="1"/>
</dbReference>
<protein>
    <submittedName>
        <fullName evidence="2">Trypsin-like peptidase</fullName>
    </submittedName>
</protein>
<keyword evidence="1" id="KW-0378">Hydrolase</keyword>
<gene>
    <name evidence="2" type="ORF">LCPAC302_00720</name>
</gene>
<sequence length="519" mass="59284">MDWSSFGDRWKNSVLQLKVTRAIYKPSRPYQTPSDKKQSGSGFIIDIDRGYVVTNAHVVNNAISITGRVPKLGKIDLSLEIIGICKEKDLALCKIHHDHIKLITRGMQPEDIKKLNMIFGDNMKTKETDEVITIGYPLGHENIKYTTGVVSGFESKNGDDFGDTEDAKNRSPTYIQITAAINRGNSGGPLLNKNGEVIGINAAGYLFAQNVGYAIPSRTFLSIYCELIQQTVVKIPTLSLEWNKTNRELMKLKTGDERNYGIYVRKIYPDSCVDALEEGDIIKRLDYQDAFWGSKKSFDIHHLDPDLFCNKETIKVLCYFDRFGDVSVRTRKNDKSVKLIERKMSFSEILDMIPIGAYLSLEICRNGEWYKVESKHKYVESSRIPRFYPRIDPIDYEIFAGICCANLDMSHIDYFDNLAFYAKSGKNRYSKRVVICQVFPDTAASRSQVLKEGHLIETLNGNIIETLDDIRKILRSKPERIEIKTKDLSFFVVFTSIVIAEDKKAMKNFNIKHSYLLEF</sequence>
<dbReference type="Pfam" id="PF13365">
    <property type="entry name" value="Trypsin_2"/>
    <property type="match status" value="1"/>
</dbReference>
<evidence type="ECO:0000313" key="2">
    <source>
        <dbReference type="EMBL" id="QBK91452.1"/>
    </source>
</evidence>
<dbReference type="PANTHER" id="PTHR45980">
    <property type="match status" value="1"/>
</dbReference>
<organism evidence="2">
    <name type="scientific">Pithovirus LCPAC302</name>
    <dbReference type="NCBI Taxonomy" id="2506593"/>
    <lineage>
        <taxon>Viruses</taxon>
        <taxon>Pithoviruses</taxon>
    </lineage>
</organism>
<accession>A0A481Z7U2</accession>
<dbReference type="InterPro" id="IPR001940">
    <property type="entry name" value="Peptidase_S1C"/>
</dbReference>
<dbReference type="InterPro" id="IPR036034">
    <property type="entry name" value="PDZ_sf"/>
</dbReference>
<dbReference type="PRINTS" id="PR00834">
    <property type="entry name" value="PROTEASES2C"/>
</dbReference>
<dbReference type="Gene3D" id="2.40.10.10">
    <property type="entry name" value="Trypsin-like serine proteases"/>
    <property type="match status" value="2"/>
</dbReference>
<dbReference type="GO" id="GO:0004252">
    <property type="term" value="F:serine-type endopeptidase activity"/>
    <property type="evidence" value="ECO:0007669"/>
    <property type="project" value="InterPro"/>
</dbReference>
<dbReference type="GO" id="GO:0006508">
    <property type="term" value="P:proteolysis"/>
    <property type="evidence" value="ECO:0007669"/>
    <property type="project" value="InterPro"/>
</dbReference>
<dbReference type="EMBL" id="MK500538">
    <property type="protein sequence ID" value="QBK91452.1"/>
    <property type="molecule type" value="Genomic_DNA"/>
</dbReference>
<name>A0A481Z7U2_9VIRU</name>
<dbReference type="InterPro" id="IPR043504">
    <property type="entry name" value="Peptidase_S1_PA_chymotrypsin"/>
</dbReference>
<dbReference type="InterPro" id="IPR009003">
    <property type="entry name" value="Peptidase_S1_PA"/>
</dbReference>
<dbReference type="SUPFAM" id="SSF50156">
    <property type="entry name" value="PDZ domain-like"/>
    <property type="match status" value="1"/>
</dbReference>
<evidence type="ECO:0000256" key="1">
    <source>
        <dbReference type="ARBA" id="ARBA00022801"/>
    </source>
</evidence>
<dbReference type="Gene3D" id="2.30.42.10">
    <property type="match status" value="1"/>
</dbReference>
<proteinExistence type="predicted"/>
<dbReference type="PANTHER" id="PTHR45980:SF9">
    <property type="entry name" value="PROTEASE DO-LIKE 10, MITOCHONDRIAL-RELATED"/>
    <property type="match status" value="1"/>
</dbReference>
<reference evidence="2" key="1">
    <citation type="journal article" date="2019" name="MBio">
        <title>Virus Genomes from Deep Sea Sediments Expand the Ocean Megavirome and Support Independent Origins of Viral Gigantism.</title>
        <authorList>
            <person name="Backstrom D."/>
            <person name="Yutin N."/>
            <person name="Jorgensen S.L."/>
            <person name="Dharamshi J."/>
            <person name="Homa F."/>
            <person name="Zaremba-Niedwiedzka K."/>
            <person name="Spang A."/>
            <person name="Wolf Y.I."/>
            <person name="Koonin E.V."/>
            <person name="Ettema T.J."/>
        </authorList>
    </citation>
    <scope>NUCLEOTIDE SEQUENCE</scope>
</reference>